<evidence type="ECO:0000313" key="2">
    <source>
        <dbReference type="Proteomes" id="UP000094444"/>
    </source>
</evidence>
<reference evidence="1" key="1">
    <citation type="submission" date="2017-09" db="EMBL/GenBank/DDBJ databases">
        <title>Polyketide synthases of a Diaporthe helianthi virulent isolate.</title>
        <authorList>
            <person name="Baroncelli R."/>
        </authorList>
    </citation>
    <scope>NUCLEOTIDE SEQUENCE [LARGE SCALE GENOMIC DNA]</scope>
    <source>
        <strain evidence="1">7/96</strain>
    </source>
</reference>
<dbReference type="OrthoDB" id="5216065at2759"/>
<sequence>MIDKSLNRMSLLPNTAFHRRTKPLLQLFDHRGMAYGRYRIFRTVASEYHLRREFYKHGFHDKDAVEEALLQLLFECRNLKYWESGGDDLANVFSLIKGRVDWASNCSLDIIMQLFFALVRARLDCPVSSRNNACKVARRVDQVIRYINGVDHLFAEYKIYRDLVLPIHRALRNYPKESKKLSSPRA</sequence>
<gene>
    <name evidence="1" type="ORF">DHEL01_v206145</name>
</gene>
<keyword evidence="2" id="KW-1185">Reference proteome</keyword>
<proteinExistence type="predicted"/>
<evidence type="ECO:0000313" key="1">
    <source>
        <dbReference type="EMBL" id="POS75468.1"/>
    </source>
</evidence>
<dbReference type="AlphaFoldDB" id="A0A2P5HYY6"/>
<organism evidence="1 2">
    <name type="scientific">Diaporthe helianthi</name>
    <dbReference type="NCBI Taxonomy" id="158607"/>
    <lineage>
        <taxon>Eukaryota</taxon>
        <taxon>Fungi</taxon>
        <taxon>Dikarya</taxon>
        <taxon>Ascomycota</taxon>
        <taxon>Pezizomycotina</taxon>
        <taxon>Sordariomycetes</taxon>
        <taxon>Sordariomycetidae</taxon>
        <taxon>Diaporthales</taxon>
        <taxon>Diaporthaceae</taxon>
        <taxon>Diaporthe</taxon>
    </lineage>
</organism>
<dbReference type="InParanoid" id="A0A2P5HYY6"/>
<protein>
    <submittedName>
        <fullName evidence="1">Uncharacterized protein</fullName>
    </submittedName>
</protein>
<accession>A0A2P5HYY6</accession>
<dbReference type="Proteomes" id="UP000094444">
    <property type="component" value="Unassembled WGS sequence"/>
</dbReference>
<name>A0A2P5HYY6_DIAHE</name>
<dbReference type="EMBL" id="MAVT02000484">
    <property type="protein sequence ID" value="POS75468.1"/>
    <property type="molecule type" value="Genomic_DNA"/>
</dbReference>
<comment type="caution">
    <text evidence="1">The sequence shown here is derived from an EMBL/GenBank/DDBJ whole genome shotgun (WGS) entry which is preliminary data.</text>
</comment>